<evidence type="ECO:0000313" key="3">
    <source>
        <dbReference type="Proteomes" id="UP000324517"/>
    </source>
</evidence>
<proteinExistence type="predicted"/>
<evidence type="ECO:0000256" key="1">
    <source>
        <dbReference type="SAM" id="MobiDB-lite"/>
    </source>
</evidence>
<dbReference type="OrthoDB" id="9974659at2"/>
<dbReference type="Proteomes" id="UP000324517">
    <property type="component" value="Unassembled WGS sequence"/>
</dbReference>
<comment type="caution">
    <text evidence="2">The sequence shown here is derived from an EMBL/GenBank/DDBJ whole genome shotgun (WGS) entry which is preliminary data.</text>
</comment>
<evidence type="ECO:0000313" key="2">
    <source>
        <dbReference type="EMBL" id="TYS71533.1"/>
    </source>
</evidence>
<organism evidence="2 3">
    <name type="scientific">Sutcliffiella horikoshii</name>
    <dbReference type="NCBI Taxonomy" id="79883"/>
    <lineage>
        <taxon>Bacteria</taxon>
        <taxon>Bacillati</taxon>
        <taxon>Bacillota</taxon>
        <taxon>Bacilli</taxon>
        <taxon>Bacillales</taxon>
        <taxon>Bacillaceae</taxon>
        <taxon>Sutcliffiella</taxon>
    </lineage>
</organism>
<feature type="compositionally biased region" description="Basic and acidic residues" evidence="1">
    <location>
        <begin position="21"/>
        <end position="34"/>
    </location>
</feature>
<reference evidence="2 3" key="1">
    <citation type="submission" date="2019-08" db="EMBL/GenBank/DDBJ databases">
        <title>Bacillus genomes from the desert of Cuatro Cienegas, Coahuila.</title>
        <authorList>
            <person name="Olmedo-Alvarez G."/>
        </authorList>
    </citation>
    <scope>NUCLEOTIDE SEQUENCE [LARGE SCALE GENOMIC DNA]</scope>
    <source>
        <strain evidence="2 3">CH98b_3T</strain>
    </source>
</reference>
<feature type="region of interest" description="Disordered" evidence="1">
    <location>
        <begin position="18"/>
        <end position="67"/>
    </location>
</feature>
<sequence length="67" mass="7294">MLGAKGVDSSGRVATLLRPRRLAEEAQGRPLDKRSHLRRASAVSKYLNTKKPIPPVKEGTSLYAVPP</sequence>
<dbReference type="AlphaFoldDB" id="A0A5D4T7C4"/>
<gene>
    <name evidence="2" type="ORF">FZC75_13395</name>
</gene>
<name>A0A5D4T7C4_9BACI</name>
<protein>
    <submittedName>
        <fullName evidence="2">Uncharacterized protein</fullName>
    </submittedName>
</protein>
<dbReference type="EMBL" id="VTET01000006">
    <property type="protein sequence ID" value="TYS71533.1"/>
    <property type="molecule type" value="Genomic_DNA"/>
</dbReference>
<accession>A0A5D4T7C4</accession>